<evidence type="ECO:0000313" key="1">
    <source>
        <dbReference type="EMBL" id="JAD14479.1"/>
    </source>
</evidence>
<dbReference type="AlphaFoldDB" id="A0A0A8XMY3"/>
<accession>A0A0A8XMY3</accession>
<name>A0A0A8XMY3_ARUDO</name>
<protein>
    <submittedName>
        <fullName evidence="1">Uncharacterized protein</fullName>
    </submittedName>
</protein>
<proteinExistence type="predicted"/>
<reference evidence="1" key="2">
    <citation type="journal article" date="2015" name="Data Brief">
        <title>Shoot transcriptome of the giant reed, Arundo donax.</title>
        <authorList>
            <person name="Barrero R.A."/>
            <person name="Guerrero F.D."/>
            <person name="Moolhuijzen P."/>
            <person name="Goolsby J.A."/>
            <person name="Tidwell J."/>
            <person name="Bellgard S.E."/>
            <person name="Bellgard M.I."/>
        </authorList>
    </citation>
    <scope>NUCLEOTIDE SEQUENCE</scope>
    <source>
        <tissue evidence="1">Shoot tissue taken approximately 20 cm above the soil surface</tissue>
    </source>
</reference>
<dbReference type="EMBL" id="GBRH01283416">
    <property type="protein sequence ID" value="JAD14479.1"/>
    <property type="molecule type" value="Transcribed_RNA"/>
</dbReference>
<sequence length="68" mass="7509">MTRFHRSCRVDGVRDLPSLLAALVKGTANGAFGRRGGFMLFKRAVCCLLLQQMQTCALKRDACCCKIT</sequence>
<reference evidence="1" key="1">
    <citation type="submission" date="2014-09" db="EMBL/GenBank/DDBJ databases">
        <authorList>
            <person name="Magalhaes I.L.F."/>
            <person name="Oliveira U."/>
            <person name="Santos F.R."/>
            <person name="Vidigal T.H.D.A."/>
            <person name="Brescovit A.D."/>
            <person name="Santos A.J."/>
        </authorList>
    </citation>
    <scope>NUCLEOTIDE SEQUENCE</scope>
    <source>
        <tissue evidence="1">Shoot tissue taken approximately 20 cm above the soil surface</tissue>
    </source>
</reference>
<organism evidence="1">
    <name type="scientific">Arundo donax</name>
    <name type="common">Giant reed</name>
    <name type="synonym">Donax arundinaceus</name>
    <dbReference type="NCBI Taxonomy" id="35708"/>
    <lineage>
        <taxon>Eukaryota</taxon>
        <taxon>Viridiplantae</taxon>
        <taxon>Streptophyta</taxon>
        <taxon>Embryophyta</taxon>
        <taxon>Tracheophyta</taxon>
        <taxon>Spermatophyta</taxon>
        <taxon>Magnoliopsida</taxon>
        <taxon>Liliopsida</taxon>
        <taxon>Poales</taxon>
        <taxon>Poaceae</taxon>
        <taxon>PACMAD clade</taxon>
        <taxon>Arundinoideae</taxon>
        <taxon>Arundineae</taxon>
        <taxon>Arundo</taxon>
    </lineage>
</organism>